<evidence type="ECO:0000313" key="3">
    <source>
        <dbReference type="EMBL" id="SFF41775.1"/>
    </source>
</evidence>
<dbReference type="InterPro" id="IPR015943">
    <property type="entry name" value="WD40/YVTN_repeat-like_dom_sf"/>
</dbReference>
<dbReference type="InterPro" id="IPR026444">
    <property type="entry name" value="Secre_tail"/>
</dbReference>
<dbReference type="RefSeq" id="WP_143090963.1">
    <property type="nucleotide sequence ID" value="NZ_FONY01000032.1"/>
</dbReference>
<dbReference type="InterPro" id="IPR011110">
    <property type="entry name" value="Reg_prop"/>
</dbReference>
<dbReference type="SUPFAM" id="SSF101898">
    <property type="entry name" value="NHL repeat"/>
    <property type="match status" value="1"/>
</dbReference>
<accession>A0A1I2IHG7</accession>
<feature type="domain" description="PorZ N-terminal beta-propeller" evidence="2">
    <location>
        <begin position="51"/>
        <end position="208"/>
    </location>
</feature>
<organism evidence="3 4">
    <name type="scientific">Thermoflexibacter ruber</name>
    <dbReference type="NCBI Taxonomy" id="1003"/>
    <lineage>
        <taxon>Bacteria</taxon>
        <taxon>Pseudomonadati</taxon>
        <taxon>Bacteroidota</taxon>
        <taxon>Cytophagia</taxon>
        <taxon>Cytophagales</taxon>
        <taxon>Thermoflexibacteraceae</taxon>
        <taxon>Thermoflexibacter</taxon>
    </lineage>
</organism>
<dbReference type="Pfam" id="PF21544">
    <property type="entry name" value="PorZ_N_b_propeller"/>
    <property type="match status" value="1"/>
</dbReference>
<gene>
    <name evidence="3" type="ORF">SAMN04488541_103249</name>
</gene>
<dbReference type="Proteomes" id="UP000199513">
    <property type="component" value="Unassembled WGS sequence"/>
</dbReference>
<evidence type="ECO:0000313" key="4">
    <source>
        <dbReference type="Proteomes" id="UP000199513"/>
    </source>
</evidence>
<keyword evidence="1" id="KW-0732">Signal</keyword>
<dbReference type="NCBIfam" id="TIGR04183">
    <property type="entry name" value="Por_Secre_tail"/>
    <property type="match status" value="1"/>
</dbReference>
<dbReference type="Pfam" id="PF07494">
    <property type="entry name" value="Reg_prop"/>
    <property type="match status" value="1"/>
</dbReference>
<reference evidence="3 4" key="1">
    <citation type="submission" date="2016-10" db="EMBL/GenBank/DDBJ databases">
        <authorList>
            <person name="de Groot N.N."/>
        </authorList>
    </citation>
    <scope>NUCLEOTIDE SEQUENCE [LARGE SCALE GENOMIC DNA]</scope>
    <source>
        <strain>GEY</strain>
        <strain evidence="4">DSM 9560</strain>
    </source>
</reference>
<evidence type="ECO:0000256" key="1">
    <source>
        <dbReference type="SAM" id="SignalP"/>
    </source>
</evidence>
<sequence>MQKYILSLLAYLFFIQCFTCSSQPIDIPVGAWRMHLTYHNAQSIAESETSVYVASANGLFYYDKSVKSLGTLSKIEGLSDISFSQIAYHKALKILLITYQNGNIDLVKENEIVNIRSVLNSRFENKQTQHILLHENFAYLSMPFGVVVLDLQRNEVRETYSNIGANGTPNAIFASTVAKDSLFLASAQGLMAASLSPTTNRLDFRNWRFLPIPQGNLRSLSARGNSLFLGINGNDVFEYQNGTFQALNIRKGSNYTNISTSGNEVVVCLDNQISIIQANNATQTLTNAKIIHPRQAFLDANAKIWVADNALGLVTNANGTFENIYPSGTYSPESFRLLYFNDKIVCISGGYTSAYQPTNSLSGFYVFENGQWTNYNSVDRVLGSVNTPAVRDLTGVAYNSLENKLLFTSFQDGLLEWNLANNQFSVINRNNSPLISNRLAGCTVDREGNLWTTVHGVRLGEPSIYRRTRSSSWQSYTFNTFGAANPLDILTDDADNLWVRQSPNLGGGILVFDRQNRNRTLTTEPRRGGLNDINVTCFANDKQGNMWIGTESGLRVIFDASSVLDRSNVDASVVVFESRELLRGEAITALKVDGGNRKWIGTEKGVWLFSADGSQLISRFTAENSPLLSNKIIDIAIHEQTGEVFFATDRGLISYRGTATTADNSFSTVKIFPNPVPPNFSGVVSISGLANNANVKITDVSGKLVYETMANGGTAVWDGKDYKSNKSKSGVYYVFSTNADGSESFAGKFVWIE</sequence>
<dbReference type="EMBL" id="FONY01000032">
    <property type="protein sequence ID" value="SFF41775.1"/>
    <property type="molecule type" value="Genomic_DNA"/>
</dbReference>
<feature type="chain" id="PRO_5011704469" evidence="1">
    <location>
        <begin position="23"/>
        <end position="753"/>
    </location>
</feature>
<dbReference type="STRING" id="1003.SAMN04488541_103249"/>
<dbReference type="Gene3D" id="2.130.10.10">
    <property type="entry name" value="YVTN repeat-like/Quinoprotein amine dehydrogenase"/>
    <property type="match status" value="2"/>
</dbReference>
<proteinExistence type="predicted"/>
<name>A0A1I2IHG7_9BACT</name>
<evidence type="ECO:0000259" key="2">
    <source>
        <dbReference type="Pfam" id="PF21544"/>
    </source>
</evidence>
<dbReference type="InterPro" id="IPR048954">
    <property type="entry name" value="PorZ_N"/>
</dbReference>
<dbReference type="AlphaFoldDB" id="A0A1I2IHG7"/>
<feature type="signal peptide" evidence="1">
    <location>
        <begin position="1"/>
        <end position="22"/>
    </location>
</feature>
<protein>
    <submittedName>
        <fullName evidence="3">Por secretion system C-terminal sorting domain-containing protein</fullName>
    </submittedName>
</protein>
<dbReference type="OrthoDB" id="9807410at2"/>
<dbReference type="SUPFAM" id="SSF63829">
    <property type="entry name" value="Calcium-dependent phosphotriesterase"/>
    <property type="match status" value="1"/>
</dbReference>
<keyword evidence="4" id="KW-1185">Reference proteome</keyword>